<evidence type="ECO:0000256" key="4">
    <source>
        <dbReference type="ARBA" id="ARBA00017143"/>
    </source>
</evidence>
<dbReference type="SMART" id="SM00382">
    <property type="entry name" value="AAA"/>
    <property type="match status" value="5"/>
</dbReference>
<feature type="compositionally biased region" description="Acidic residues" evidence="11">
    <location>
        <begin position="4117"/>
        <end position="4129"/>
    </location>
</feature>
<evidence type="ECO:0000259" key="12">
    <source>
        <dbReference type="PROSITE" id="PS50234"/>
    </source>
</evidence>
<reference evidence="13 14" key="1">
    <citation type="submission" date="2015-05" db="EMBL/GenBank/DDBJ databases">
        <title>Distinctive expansion of gene families associated with plant cell wall degradation and secondary metabolism in the genomes of grapevine trunk pathogens.</title>
        <authorList>
            <person name="Lawrence D.P."/>
            <person name="Travadon R."/>
            <person name="Rolshausen P.E."/>
            <person name="Baumgartner K."/>
        </authorList>
    </citation>
    <scope>NUCLEOTIDE SEQUENCE [LARGE SCALE GENOMIC DNA]</scope>
    <source>
        <strain evidence="13">UCRPC4</strain>
    </source>
</reference>
<dbReference type="InterPro" id="IPR041190">
    <property type="entry name" value="Midasin_AAA_lid_5"/>
</dbReference>
<organism evidence="13 14">
    <name type="scientific">Phaeomoniella chlamydospora</name>
    <name type="common">Phaeoacremonium chlamydosporum</name>
    <dbReference type="NCBI Taxonomy" id="158046"/>
    <lineage>
        <taxon>Eukaryota</taxon>
        <taxon>Fungi</taxon>
        <taxon>Dikarya</taxon>
        <taxon>Ascomycota</taxon>
        <taxon>Pezizomycotina</taxon>
        <taxon>Eurotiomycetes</taxon>
        <taxon>Chaetothyriomycetidae</taxon>
        <taxon>Phaeomoniellales</taxon>
        <taxon>Phaeomoniellaceae</taxon>
        <taxon>Phaeomoniella</taxon>
    </lineage>
</organism>
<dbReference type="SUPFAM" id="SSF53300">
    <property type="entry name" value="vWA-like"/>
    <property type="match status" value="1"/>
</dbReference>
<dbReference type="Pfam" id="PF17867">
    <property type="entry name" value="AAA_lid_7"/>
    <property type="match status" value="3"/>
</dbReference>
<protein>
    <recommendedName>
        <fullName evidence="4 10">Midasin</fullName>
    </recommendedName>
</protein>
<evidence type="ECO:0000256" key="1">
    <source>
        <dbReference type="ARBA" id="ARBA00004604"/>
    </source>
</evidence>
<feature type="compositionally biased region" description="Acidic residues" evidence="11">
    <location>
        <begin position="4094"/>
        <end position="4103"/>
    </location>
</feature>
<evidence type="ECO:0000313" key="14">
    <source>
        <dbReference type="Proteomes" id="UP000053317"/>
    </source>
</evidence>
<comment type="similarity">
    <text evidence="3 10">Belongs to the midasin family.</text>
</comment>
<keyword evidence="8 10" id="KW-0143">Chaperone</keyword>
<evidence type="ECO:0000256" key="5">
    <source>
        <dbReference type="ARBA" id="ARBA00022553"/>
    </source>
</evidence>
<feature type="compositionally biased region" description="Basic and acidic residues" evidence="11">
    <location>
        <begin position="4341"/>
        <end position="4352"/>
    </location>
</feature>
<keyword evidence="14" id="KW-1185">Reference proteome</keyword>
<dbReference type="FunFam" id="3.40.50.300:FF:001368">
    <property type="entry name" value="Midasin"/>
    <property type="match status" value="1"/>
</dbReference>
<dbReference type="InterPro" id="IPR011704">
    <property type="entry name" value="ATPase_dyneun-rel_AAA"/>
</dbReference>
<dbReference type="InterPro" id="IPR025662">
    <property type="entry name" value="Sigma_54_int_dom_ATP-bd_1"/>
</dbReference>
<evidence type="ECO:0000256" key="10">
    <source>
        <dbReference type="PIRNR" id="PIRNR010340"/>
    </source>
</evidence>
<dbReference type="InterPro" id="IPR036465">
    <property type="entry name" value="vWFA_dom_sf"/>
</dbReference>
<evidence type="ECO:0000313" key="13">
    <source>
        <dbReference type="EMBL" id="KKY20099.1"/>
    </source>
</evidence>
<sequence>MENIAVYCSWADQQLTRNQLLLSRLPTELAARIQTQIDSRYLEALAAAFLIPQCTDDIFCLYEPLAVDAFARASLAGYSTSNGLVAVVTAFARILPFAPYLKPFLFTVLDSHKDGPLAYLSDTKSLKLADLEDESLISLLLALFRILSHDLDAFKHIASPIQLLSLFKHSSHVIRCLAVRCFSKYMRFADAKTESLLDKHLGDRPALGAWENREIDFRYVSLWEERRWYRLETTLGETRSLRSAQAVQNCHNFVAASFSPLIALIGDVLVPRQSGVVPQSSTLVPTSTTQGNLGRLASALLDTKPTLLVGYAGSGKTSIVNDAARKLGAATSMITLHLNEQTDAKSLLGIYTASAGTFKWQAGILTKAVREGRWVLIEDLDRAPQEVIGLLLPLIERGELLIPNRNEHIRAAQGFRLLATIRSQTNARGEGTSSYSSILGARLWKAVSIEMLQSEETESILRKKYPLLERQIPSILASFTRLCALTGSPAVTNGMRFRPVTIRDLLKWCTRINRRLRMLGVRSGQEAVPEDLGDHIFLDAIDCFVRSFSDIGIRSEIASIIGQELHLSPQRVEFILTERLPEVSETDNILKVGREVVKKGSNRPIRDSTFSWTRHASRLIETCAAGVQSSEPLLLVGETGIGKTTAIQYLAKKLGKKMTVINLSQQSESSDILGGFKPVTTRSLALPMVEEFNDLFDQTFSAKRNQKFLASISHCIKKQNYQRLVVLWEEAVKMAENNFGDKDTNGATQTAGKPAKRRKIEGTKYEVLQNKWSNFAVQLDSLRASISKQSNKFAFAFVEGKVIQALRNGDWVLLDEINLAAPDTLESILSLLNHGDDGPPTALLSESGQAEMVFGHKEFRIFAAMNPATDSGKRDLASGIRSRFTEIYVDSPDRDLADLLTLIETYVGDLTVSDKRLSSDLAYLYLAVQELNDRRQLTDGAGNLPHFSIRTLVRTLLYLRKHVGVYGLRRALYEGFSMSFLTMLSKESELGLIPVLDKYVLASQKNARSLLRQSPRPPTDGPEYVQFRHYWVPKGSVEPKREAQYIITPFVERNLLNLARAVSMRMFPILLQGPTSSGKTSMVEYLAKISGHKFVRINNHEHTDLQEYLGTYASDEEGRLRYQEGVLVRALREGHWVVLDELNLAPTDVLEALNRLLDDNRELFIPETQETVRPHPNFMLFATQNPAGVYGGRKHLSRAFRNRFLELHFDDIPEDELEFILKERAQIPPSFCAKIVAVYKKLSLMRQLSRLFEQRNSFATLRDLFRWALRKADDREQLAIHGFMLLAERVREPAEKLAVKQIIEEVMKVKINESQLYSPSAIPQSIVKPPSGIVWTFATRRLAVLIMKAIEHNEPVLLIGETGAGKTQVFQTISHMLGKSLSIVNAHVNLETGDLIGAQRPIRNRAAIEQQLREDLKNLMWSANSASDMPLDNLIRDFVTQKASSTLVGDSELIESIQANIVRRQALFEWADGSLVSAMKAGDHFLLDEIALADDSVLERLNSVLEPTRTIFLAEKGADKASVTAAADFQFFATMNPGGDYGKRELSAALRNRLTEIWVPSLTDEDIIPILQNRLGLSQRAMPEAMLHFAKWFKQSFSRSSETQVSLRELLSWADFMLANSSLDLVPMLAHGAAMVYIDGLGANPATSMTVPVEDIPIARQQCFQKLSDLSNVDATKILSSPLRVDLGSDSLSVGQFGIKCIPGLSKDPGFAFDAPTTCRNAMRVVRAMQVDKPILLEGDPGVGKTTLIAALARATGHSLTRINLSDQTDLMDLFGSDVPLEGESAGSFSWRDGPFLRAMQAGEWVLLDEMNLASQSVLEGLNACLDHRKQVYITELDQTFRRHPKFVLFAAQNPHSQGGGRKGLPASFVNRFTVVYADALQENDLRIIAIRTYPQLPDQDIEKVISIIREVADMLHHNSRIGSVGGPWDVNLRDIYRWLQLCTRANNFIDPVHFATLILSQRFRTEEQRRAVGSVITSVFGDKSLERSLFHNMSTTIVQVGLVVAHRGQKFADIEATNLTMDPAFLQVYETLLICVEKNWPAILAGSSGCGAKIVEFTLNGDTDSMDLVGGFEQIDSHRSISFYLDHLTGKLREHCAELLESGDDGALEAVTSLIHFLSARPRDLTAALEQLNALAEVFPIYVQEAISLEHLITSSQESERPSFAWTDGILVQAMEHGSWVVLNNANLCNPSILDRLNSLMEPNGRLEINEQHKADGSPRVVVPHANFRVFLTMDPKYGELSKAMRNRCVEIYMEPFQNKSDQGRFVPSYKDESNIARLRLMDKTLPSPNDDRANFPEQVVLDHLSPSDISTLSGVSSISLRIPSETIAIFKLYYVESAAISTFMEATNQILAGIGSMPQIAEPVHPLVNEPLLSLLSDEVRSSSVYKGGLADLFITIGKVLANFNIVKNAALQKPVSQLNGLERSIVAERLPGQGNKAISQLAQFLSHVLTETARWIVHLARGRATTNVDCASVSIPSELVFFLVDLFDMANASNIDSSVFQIYLQVGTEIAQRLESFDAEIGLTLVKSLQIFDADWNLKFGRSLGRMWSSWKPWTPATEDQLNSLLQLQSLVARLDNITNSLRIPIDQLGQLRASLRKSMNLQLSSGCNVTDLLKEVEQKIISLEHSVDSEMSPRSIIFQSEFETLAQFLDLGELCDNDIVTESLQDIIAILARRPTSLIKATRNSGPSSVLDTLSSYSGQMAATAPLAVTRNFSFGVAGQLAKFATLPLFDVSSAQISLEMMLCSLAESTAILAVDQFSYLKKMCFLLVLDILSCHEDLLAPEIAATVSQREGLNLANAISKSKDSYDILLPDVSGDHYFRYILDRLLLPELKSLVGNDNNAASIGRALFAVSLAILRLFVPDRPFDPALKIIVSRNRHAKRTSELQAKLKALIDFELVFTGQNNNYRSRLIQMELDRLGGQPPAPPVVRLSSADLQAVQAEFNVIIQTILSKQLENLLLADISEHQLLLEIRTLQQNISQIIPRLSSCPPSYADLTTPIIRSLQSLSFAADVLSFAVPSSPETEGVDELIKDVCLHTPLMGGSPGVEDIAADVSFPATSGTLSPPLEFIRRHAYLRAKVTSSDHKVIRTEQLLHAFQSLYNGWKTELTSQQEDEEKKSRYYDYRGGDDDEEVDEADMLQLFPKYDASTDSQPQQKDSKYEPRLMAIKLAKLHARMNDLNVPDFDLQPYVMSFLDEIGALPNCTNRRTNLMDPKLLFPALFLRLAQELEGPSLQAQGPVLDFYRDGNDFQTRTLIELVQNIKVRFKNIRAHWPEHVTPHDVLKCCSEVLSFSKSDPLAKIITKVEQLHSFLNEWQTIASREYSVEEFLRRITDLLIEWRKLELLSWPHLLQTERQKMEDEASSWWFITFEVLVMIPMQIVQTRGDMPAHCTELADTLTKFLQTTSQGQFCARLNLLRHFCGFLTDLKESIPELLPTRNTLENVLEHFERFRDQVNNIVEDGTVKFENNIKEQIQLASWKDTNVAALRDSARRSHHRLFKIVRKYRAFLEQPLELPAIPPSEFPSMTDLVKHKPVDMNSVEEEQTATLLSLALHNWHEKPERLRRPVSAAKTMQRLYENLALDQEPHIAIQSFSESIFSSMALLKKETPSTLTEDNKNFVQHLKSRKRKLLADTLRDVRQMGVSRNLSTEELDRQKSLSLVLATTPARQMKISSPAFHAFLDILPNIHRAVVDYSEDLTGSEVGRSVGSLQGLLYMMRHQRADLIPAMAEFDSLSTIKMQLQELSKVSTSDLRCLKPEDANLISSLDGRLHCLVSILKVGCRVIEIQSKHGRNPFNRVLQGLRDYHISLSEHEQRIESLTPLPLPLVSAKAEAIYQDADAEMHALRASLAQWTSDEPRLSYLLDQIISWTARDTASTVQEEGNDVAVDLRQIDEGITAAADSVFVALQRLSAASKPAIANQEAGWLQKADLHFRASIKALAIPAVTSSLQDALRRLACCSNLDRHVLTVGARLISFYLPIFEQYHSICEHVLHRYSTLHSELCSMSYTLSKSFISLATDGFCTPAEPGANQEKSGKVESGTGLGDGEGAEDISKDIADDEDLSELAHQENERQEGETDAAEDAVDMETEDLEGTMDDSGEAQDNQSGDERSGGDEDEDGDMDEEAGSVDNLDPSAVDEKLWDGLGKEEQKELEDDQAKGQADQNETTANENRNAQTEAQEDKEEAATSGDEDEASDPDDEGEAVGREEVDKTDPHLQQEEGMELPDEMQLDGEKGGDDSSISDEDFDKLSDVEEPSAQPDNLESPSNQEERNEDAQQDTDDGEAEEANLPAEDELMEEAMADDDTEDEDHLRREDDAETEQADNTAAESGAGAEADGNIDKEHSKKAQDPSETIDNTDMAERESKSAEDSGTAKQDRVGKKDVMDDGAQQTAESSEQQVEAFKKLGDVLERWHKQQREIMQASENDDQETGQVNETEMTDADFEHLRNEEDMADTQALGSATKDQARALDQSQAIEDKDLAANEDAQPPDVNESDELPDAIDELHPPEMSTDDLKGQESQSTSGAFVPKAGSGTLPQVDSSTVAEEISSEQIPDISATTLDAKELPALTDPEQASRLWQHYSSITHALSLGLTENLRLILSPTLASKLRGDFRTGKRLNIKRIIPYIASNYKRDKIWLRRSIPSKRNYQILLAVDDSKSMAESGSGFLALETVALLCKSLSMLEVGEISVVSFGSEEHIRVAHPFGIPFTNDIGPKVFQNFSYAQNGTNVRRLVEDSISIFRDARNKNIGSNAADLWQLMTIISDGICEDHDGIRRLVRQAKEERIMIVFVIVDAQLKTSVNSSTDTAGDNTANAAYKRPSAENTSILDLTSASFEADPLNDGEMKLKIKRYLEGFPFPYYLIVRNVRELPAVLSTALKGWFQEVVKKIKQEYVVSLHV</sequence>
<evidence type="ECO:0000256" key="11">
    <source>
        <dbReference type="SAM" id="MobiDB-lite"/>
    </source>
</evidence>
<dbReference type="GO" id="GO:0005730">
    <property type="term" value="C:nucleolus"/>
    <property type="evidence" value="ECO:0007669"/>
    <property type="project" value="UniProtKB-SubCell"/>
</dbReference>
<keyword evidence="6 10" id="KW-0547">Nucleotide-binding</keyword>
<feature type="compositionally biased region" description="Basic and acidic residues" evidence="11">
    <location>
        <begin position="4362"/>
        <end position="4371"/>
    </location>
</feature>
<dbReference type="FunFam" id="3.40.50.300:FF:000712">
    <property type="entry name" value="Midasin"/>
    <property type="match status" value="1"/>
</dbReference>
<dbReference type="InterPro" id="IPR003593">
    <property type="entry name" value="AAA+_ATPase"/>
</dbReference>
<comment type="function">
    <text evidence="10">Nuclear chaperone required for maturation and nuclear export of pre-60S ribosome subunits.</text>
</comment>
<dbReference type="PROSITE" id="PS00675">
    <property type="entry name" value="SIGMA54_INTERACT_1"/>
    <property type="match status" value="1"/>
</dbReference>
<dbReference type="InterPro" id="IPR012099">
    <property type="entry name" value="Midasin"/>
</dbReference>
<feature type="region of interest" description="Disordered" evidence="11">
    <location>
        <begin position="4417"/>
        <end position="4558"/>
    </location>
</feature>
<feature type="compositionally biased region" description="Low complexity" evidence="11">
    <location>
        <begin position="4329"/>
        <end position="4338"/>
    </location>
</feature>
<dbReference type="PANTHER" id="PTHR48103">
    <property type="entry name" value="MIDASIN-RELATED"/>
    <property type="match status" value="1"/>
</dbReference>
<gene>
    <name evidence="13" type="ORF">UCRPC4_g04233</name>
</gene>
<dbReference type="GO" id="GO:0000027">
    <property type="term" value="P:ribosomal large subunit assembly"/>
    <property type="evidence" value="ECO:0007669"/>
    <property type="project" value="InterPro"/>
</dbReference>
<dbReference type="GO" id="GO:0030687">
    <property type="term" value="C:preribosome, large subunit precursor"/>
    <property type="evidence" value="ECO:0007669"/>
    <property type="project" value="TreeGrafter"/>
</dbReference>
<keyword evidence="9 10" id="KW-0539">Nucleus</keyword>
<feature type="region of interest" description="Disordered" evidence="11">
    <location>
        <begin position="4029"/>
        <end position="4054"/>
    </location>
</feature>
<dbReference type="InterPro" id="IPR040848">
    <property type="entry name" value="AAA_lid_7"/>
</dbReference>
<feature type="compositionally biased region" description="Polar residues" evidence="11">
    <location>
        <begin position="4261"/>
        <end position="4270"/>
    </location>
</feature>
<dbReference type="InterPro" id="IPR002035">
    <property type="entry name" value="VWF_A"/>
</dbReference>
<dbReference type="FunFam" id="3.40.50.300:FF:000142">
    <property type="entry name" value="Midasin"/>
    <property type="match status" value="1"/>
</dbReference>
<dbReference type="GO" id="GO:0005654">
    <property type="term" value="C:nucleoplasm"/>
    <property type="evidence" value="ECO:0007669"/>
    <property type="project" value="UniProtKB-SubCell"/>
</dbReference>
<evidence type="ECO:0000256" key="8">
    <source>
        <dbReference type="ARBA" id="ARBA00023186"/>
    </source>
</evidence>
<feature type="compositionally biased region" description="Basic and acidic residues" evidence="11">
    <location>
        <begin position="4139"/>
        <end position="4152"/>
    </location>
</feature>
<dbReference type="PROSITE" id="PS50234">
    <property type="entry name" value="VWFA"/>
    <property type="match status" value="1"/>
</dbReference>
<feature type="compositionally biased region" description="Acidic residues" evidence="11">
    <location>
        <begin position="4181"/>
        <end position="4205"/>
    </location>
</feature>
<dbReference type="GO" id="GO:0005524">
    <property type="term" value="F:ATP binding"/>
    <property type="evidence" value="ECO:0007669"/>
    <property type="project" value="UniProtKB-KW"/>
</dbReference>
<dbReference type="EMBL" id="LCWF01000100">
    <property type="protein sequence ID" value="KKY20099.1"/>
    <property type="molecule type" value="Genomic_DNA"/>
</dbReference>
<feature type="region of interest" description="Disordered" evidence="11">
    <location>
        <begin position="4094"/>
        <end position="4402"/>
    </location>
</feature>
<evidence type="ECO:0000256" key="2">
    <source>
        <dbReference type="ARBA" id="ARBA00004642"/>
    </source>
</evidence>
<evidence type="ECO:0000256" key="6">
    <source>
        <dbReference type="ARBA" id="ARBA00022741"/>
    </source>
</evidence>
<name>A0A0G2EC70_PHACM</name>
<feature type="compositionally biased region" description="Basic and acidic residues" evidence="11">
    <location>
        <begin position="4206"/>
        <end position="4221"/>
    </location>
</feature>
<dbReference type="Pfam" id="PF07728">
    <property type="entry name" value="AAA_5"/>
    <property type="match status" value="8"/>
</dbReference>
<dbReference type="PIRSF" id="PIRSF010340">
    <property type="entry name" value="Midasin"/>
    <property type="match status" value="1"/>
</dbReference>
<dbReference type="InterPro" id="IPR027417">
    <property type="entry name" value="P-loop_NTPase"/>
</dbReference>
<comment type="subcellular location">
    <subcellularLocation>
        <location evidence="1">Nucleus</location>
        <location evidence="1">Nucleolus</location>
    </subcellularLocation>
    <subcellularLocation>
        <location evidence="2">Nucleus</location>
        <location evidence="2">Nucleoplasm</location>
    </subcellularLocation>
</comment>
<keyword evidence="7 10" id="KW-0067">ATP-binding</keyword>
<feature type="compositionally biased region" description="Acidic residues" evidence="11">
    <location>
        <begin position="4278"/>
        <end position="4311"/>
    </location>
</feature>
<dbReference type="GO" id="GO:0000055">
    <property type="term" value="P:ribosomal large subunit export from nucleus"/>
    <property type="evidence" value="ECO:0007669"/>
    <property type="project" value="TreeGrafter"/>
</dbReference>
<feature type="compositionally biased region" description="Polar residues" evidence="11">
    <location>
        <begin position="4164"/>
        <end position="4180"/>
    </location>
</feature>
<dbReference type="FunFam" id="3.40.50.300:FF:000582">
    <property type="entry name" value="Midasin"/>
    <property type="match status" value="1"/>
</dbReference>
<feature type="compositionally biased region" description="Polar residues" evidence="11">
    <location>
        <begin position="4537"/>
        <end position="4546"/>
    </location>
</feature>
<evidence type="ECO:0000256" key="7">
    <source>
        <dbReference type="ARBA" id="ARBA00022840"/>
    </source>
</evidence>
<feature type="compositionally biased region" description="Basic and acidic residues" evidence="11">
    <location>
        <begin position="4377"/>
        <end position="4387"/>
    </location>
</feature>
<evidence type="ECO:0000256" key="3">
    <source>
        <dbReference type="ARBA" id="ARBA00007188"/>
    </source>
</evidence>
<feature type="compositionally biased region" description="Acidic residues" evidence="11">
    <location>
        <begin position="4223"/>
        <end position="4233"/>
    </location>
</feature>
<dbReference type="Gene3D" id="3.40.50.300">
    <property type="entry name" value="P-loop containing nucleotide triphosphate hydrolases"/>
    <property type="match status" value="6"/>
</dbReference>
<dbReference type="CDD" id="cd00009">
    <property type="entry name" value="AAA"/>
    <property type="match status" value="2"/>
</dbReference>
<dbReference type="InterPro" id="IPR048617">
    <property type="entry name" value="MDN1_AAA_lid_4"/>
</dbReference>
<dbReference type="Pfam" id="PF17865">
    <property type="entry name" value="AAA_lid_5"/>
    <property type="match status" value="1"/>
</dbReference>
<accession>A0A0G2EC70</accession>
<feature type="compositionally biased region" description="Polar residues" evidence="11">
    <location>
        <begin position="4391"/>
        <end position="4401"/>
    </location>
</feature>
<dbReference type="GO" id="GO:0016887">
    <property type="term" value="F:ATP hydrolysis activity"/>
    <property type="evidence" value="ECO:0007669"/>
    <property type="project" value="InterPro"/>
</dbReference>
<dbReference type="Pfam" id="PF21108">
    <property type="entry name" value="MDN1_4th"/>
    <property type="match status" value="1"/>
</dbReference>
<dbReference type="Proteomes" id="UP000053317">
    <property type="component" value="Unassembled WGS sequence"/>
</dbReference>
<dbReference type="OrthoDB" id="5186at2759"/>
<feature type="compositionally biased region" description="Acidic residues" evidence="11">
    <location>
        <begin position="4495"/>
        <end position="4504"/>
    </location>
</feature>
<dbReference type="SUPFAM" id="SSF52540">
    <property type="entry name" value="P-loop containing nucleoside triphosphate hydrolases"/>
    <property type="match status" value="6"/>
</dbReference>
<comment type="caution">
    <text evidence="13">The sequence shown here is derived from an EMBL/GenBank/DDBJ whole genome shotgun (WGS) entry which is preliminary data.</text>
</comment>
<dbReference type="PANTHER" id="PTHR48103:SF2">
    <property type="entry name" value="MIDASIN"/>
    <property type="match status" value="1"/>
</dbReference>
<feature type="domain" description="VWFA" evidence="12">
    <location>
        <begin position="4652"/>
        <end position="4837"/>
    </location>
</feature>
<proteinExistence type="inferred from homology"/>
<keyword evidence="5" id="KW-0597">Phosphoprotein</keyword>
<reference evidence="13 14" key="2">
    <citation type="submission" date="2015-05" db="EMBL/GenBank/DDBJ databases">
        <authorList>
            <person name="Morales-Cruz A."/>
            <person name="Amrine K.C."/>
            <person name="Cantu D."/>
        </authorList>
    </citation>
    <scope>NUCLEOTIDE SEQUENCE [LARGE SCALE GENOMIC DNA]</scope>
    <source>
        <strain evidence="13">UCRPC4</strain>
    </source>
</reference>
<feature type="compositionally biased region" description="Basic and acidic residues" evidence="11">
    <location>
        <begin position="4505"/>
        <end position="4519"/>
    </location>
</feature>
<evidence type="ECO:0000256" key="9">
    <source>
        <dbReference type="ARBA" id="ARBA00023242"/>
    </source>
</evidence>